<evidence type="ECO:0000313" key="2">
    <source>
        <dbReference type="EMBL" id="AQQ09167.1"/>
    </source>
</evidence>
<dbReference type="Proteomes" id="UP000188273">
    <property type="component" value="Chromosome"/>
</dbReference>
<keyword evidence="3" id="KW-1185">Reference proteome</keyword>
<dbReference type="SUPFAM" id="SSF53756">
    <property type="entry name" value="UDP-Glycosyltransferase/glycogen phosphorylase"/>
    <property type="match status" value="1"/>
</dbReference>
<proteinExistence type="predicted"/>
<dbReference type="Gene3D" id="3.40.50.2000">
    <property type="entry name" value="Glycogen Phosphorylase B"/>
    <property type="match status" value="1"/>
</dbReference>
<organism evidence="2 3">
    <name type="scientific">Sedimentisphaera cyanobacteriorum</name>
    <dbReference type="NCBI Taxonomy" id="1940790"/>
    <lineage>
        <taxon>Bacteria</taxon>
        <taxon>Pseudomonadati</taxon>
        <taxon>Planctomycetota</taxon>
        <taxon>Phycisphaerae</taxon>
        <taxon>Sedimentisphaerales</taxon>
        <taxon>Sedimentisphaeraceae</taxon>
        <taxon>Sedimentisphaera</taxon>
    </lineage>
</organism>
<reference evidence="3" key="1">
    <citation type="submission" date="2017-02" db="EMBL/GenBank/DDBJ databases">
        <title>Comparative genomics and description of representatives of a novel lineage of planctomycetes thriving in anoxic sediments.</title>
        <authorList>
            <person name="Spring S."/>
            <person name="Bunk B."/>
            <person name="Sproer C."/>
            <person name="Klenk H.-P."/>
        </authorList>
    </citation>
    <scope>NUCLEOTIDE SEQUENCE [LARGE SCALE GENOMIC DNA]</scope>
    <source>
        <strain evidence="3">L21-RPul-D3</strain>
    </source>
</reference>
<dbReference type="GO" id="GO:0016757">
    <property type="term" value="F:glycosyltransferase activity"/>
    <property type="evidence" value="ECO:0007669"/>
    <property type="project" value="UniProtKB-KW"/>
</dbReference>
<dbReference type="EC" id="2.4.1.-" evidence="2"/>
<accession>A0A1Q2HNY3</accession>
<keyword evidence="2" id="KW-0328">Glycosyltransferase</keyword>
<dbReference type="AlphaFoldDB" id="A0A1Q2HNY3"/>
<dbReference type="KEGG" id="pbu:L21SP3_00967"/>
<dbReference type="InterPro" id="IPR001296">
    <property type="entry name" value="Glyco_trans_1"/>
</dbReference>
<name>A0A1Q2HNY3_9BACT</name>
<dbReference type="PANTHER" id="PTHR12526">
    <property type="entry name" value="GLYCOSYLTRANSFERASE"/>
    <property type="match status" value="1"/>
</dbReference>
<protein>
    <submittedName>
        <fullName evidence="2">Glycosyltransferase KanE</fullName>
        <ecNumber evidence="2">2.4.1.-</ecNumber>
    </submittedName>
</protein>
<dbReference type="STRING" id="1940790.L21SP3_00967"/>
<evidence type="ECO:0000259" key="1">
    <source>
        <dbReference type="Pfam" id="PF00534"/>
    </source>
</evidence>
<dbReference type="Pfam" id="PF00534">
    <property type="entry name" value="Glycos_transf_1"/>
    <property type="match status" value="1"/>
</dbReference>
<keyword evidence="2" id="KW-0808">Transferase</keyword>
<feature type="domain" description="Glycosyl transferase family 1" evidence="1">
    <location>
        <begin position="162"/>
        <end position="330"/>
    </location>
</feature>
<dbReference type="CDD" id="cd03801">
    <property type="entry name" value="GT4_PimA-like"/>
    <property type="match status" value="1"/>
</dbReference>
<evidence type="ECO:0000313" key="3">
    <source>
        <dbReference type="Proteomes" id="UP000188273"/>
    </source>
</evidence>
<gene>
    <name evidence="2" type="primary">kanE_3</name>
    <name evidence="2" type="ORF">L21SP3_00967</name>
</gene>
<sequence>MNHHQFSFCREMYKLLGGSFTFVATKPLAKERLKLGFSDMNKQHPFILTVYDSKENAVKAMELAFESDVVIHGSAPEVYVTERMKHNKLTFRYSERIFKRGIWRILDPRVLISLLKRHTKYRSSNLYMLCASAYTAGDCALVGAYPQKCFKWGYFPEFIKRDLQERRNSDKERLEILWCGRFLDWKHPEYAVYLAKYLRSKGYDFHINMIGTGNYENKIRSMIQSSQLDEKISMLGAMPHKRVRDYMYASDIFLFTSDYNEGWGAVLNESMNSGCAVLASHAIGSVPFLINNNRNGLVYKYGNIDDFCKKAESLLLDEGLRKMLGKNAYKTLQQEWNPENAAESFIDLSESLLHGKLNCSKSGPCSRAFPLKQWQF</sequence>
<dbReference type="EMBL" id="CP019633">
    <property type="protein sequence ID" value="AQQ09167.1"/>
    <property type="molecule type" value="Genomic_DNA"/>
</dbReference>